<feature type="binding site" description="axial binding residue" evidence="11">
    <location>
        <position position="467"/>
    </location>
    <ligand>
        <name>heme</name>
        <dbReference type="ChEBI" id="CHEBI:30413"/>
    </ligand>
    <ligandPart>
        <name>Fe</name>
        <dbReference type="ChEBI" id="CHEBI:18248"/>
    </ligandPart>
</feature>
<keyword evidence="6" id="KW-1133">Transmembrane helix</keyword>
<organism evidence="15">
    <name type="scientific">Selaginella moellendorffii</name>
    <name type="common">Spikemoss</name>
    <dbReference type="NCBI Taxonomy" id="88036"/>
    <lineage>
        <taxon>Eukaryota</taxon>
        <taxon>Viridiplantae</taxon>
        <taxon>Streptophyta</taxon>
        <taxon>Embryophyta</taxon>
        <taxon>Tracheophyta</taxon>
        <taxon>Lycopodiopsida</taxon>
        <taxon>Selaginellales</taxon>
        <taxon>Selaginellaceae</taxon>
        <taxon>Selaginella</taxon>
    </lineage>
</organism>
<dbReference type="Gene3D" id="1.10.630.10">
    <property type="entry name" value="Cytochrome P450"/>
    <property type="match status" value="1"/>
</dbReference>
<dbReference type="Gramene" id="EFJ24362">
    <property type="protein sequence ID" value="EFJ24362"/>
    <property type="gene ID" value="SELMODRAFT_442589"/>
</dbReference>
<sequence length="519" mass="58222">MWGSLALALAICVFLERICRSGLKLWHMRKLEAALRGQGLKGPPPIFLAGNVVEILFRREAVRNKGMDGISHDIVAHVSPDVAAWSKLYGKPYLVRWLSEPRVVVFDPDSIREILSKQFDKFEKSEQQLEFVLDFIGAGLVGLNGNKWSHHRSVLSPAFHTERLKAMLSSMTKCTEKLVEKWSRRVGQAEGLETEVEVQQDLKRLAADVISHTSFGSNYEKGERVFQGLTLLGVLLVRCFHNSWLPFFRYLPTKLNFQIWKLRREIDGTLLSLIRERRIAAAKLGERSSHPYGSDLLGLILEEGETGGKSVKFPEQAIVDECKTFYLAGHETSSSLLAWALLLLATHPDWQEKARAEVQQHFPNGVDDGETLSKLKVVGMIILETLRLYPAAGEMNRASTHDTVLSNGIKLPRGTGITIPILSLQHDPELWGPDANEFRPERFANGTTKACKHPNAFLGFSFGPRVCIGQGLAVMEAKVVLAMLLQNFSFRLSPNYRHNPTVQIVIQSFTGIQLLVQKI</sequence>
<proteinExistence type="inferred from homology"/>
<dbReference type="InterPro" id="IPR002401">
    <property type="entry name" value="Cyt_P450_E_grp-I"/>
</dbReference>
<dbReference type="GO" id="GO:0016705">
    <property type="term" value="F:oxidoreductase activity, acting on paired donors, with incorporation or reduction of molecular oxygen"/>
    <property type="evidence" value="ECO:0007669"/>
    <property type="project" value="InterPro"/>
</dbReference>
<dbReference type="GO" id="GO:0020037">
    <property type="term" value="F:heme binding"/>
    <property type="evidence" value="ECO:0007669"/>
    <property type="project" value="InterPro"/>
</dbReference>
<dbReference type="InterPro" id="IPR036396">
    <property type="entry name" value="Cyt_P450_sf"/>
</dbReference>
<evidence type="ECO:0000256" key="1">
    <source>
        <dbReference type="ARBA" id="ARBA00004370"/>
    </source>
</evidence>
<dbReference type="SUPFAM" id="SSF48264">
    <property type="entry name" value="Cytochrome P450"/>
    <property type="match status" value="1"/>
</dbReference>
<keyword evidence="15" id="KW-1185">Reference proteome</keyword>
<dbReference type="OrthoDB" id="1470350at2759"/>
<keyword evidence="13" id="KW-0732">Signal</keyword>
<dbReference type="Proteomes" id="UP000001514">
    <property type="component" value="Unassembled WGS sequence"/>
</dbReference>
<keyword evidence="5 11" id="KW-0479">Metal-binding</keyword>
<evidence type="ECO:0000256" key="7">
    <source>
        <dbReference type="ARBA" id="ARBA00023002"/>
    </source>
</evidence>
<evidence type="ECO:0000256" key="6">
    <source>
        <dbReference type="ARBA" id="ARBA00022989"/>
    </source>
</evidence>
<dbReference type="STRING" id="88036.D8RU80"/>
<dbReference type="PROSITE" id="PS00086">
    <property type="entry name" value="CYTOCHROME_P450"/>
    <property type="match status" value="1"/>
</dbReference>
<keyword evidence="8 11" id="KW-0408">Iron</keyword>
<keyword evidence="10" id="KW-0472">Membrane</keyword>
<gene>
    <name evidence="14" type="ORF">SELMODRAFT_442589</name>
</gene>
<name>D8RU80_SELML</name>
<dbReference type="PRINTS" id="PR00385">
    <property type="entry name" value="P450"/>
</dbReference>
<feature type="signal peptide" evidence="13">
    <location>
        <begin position="1"/>
        <end position="21"/>
    </location>
</feature>
<evidence type="ECO:0000256" key="13">
    <source>
        <dbReference type="SAM" id="SignalP"/>
    </source>
</evidence>
<evidence type="ECO:0000256" key="8">
    <source>
        <dbReference type="ARBA" id="ARBA00023004"/>
    </source>
</evidence>
<keyword evidence="7 12" id="KW-0560">Oxidoreductase</keyword>
<dbReference type="eggNOG" id="KOG0157">
    <property type="taxonomic scope" value="Eukaryota"/>
</dbReference>
<dbReference type="InterPro" id="IPR017972">
    <property type="entry name" value="Cyt_P450_CS"/>
</dbReference>
<dbReference type="EMBL" id="GL377590">
    <property type="protein sequence ID" value="EFJ24362.1"/>
    <property type="molecule type" value="Genomic_DNA"/>
</dbReference>
<dbReference type="PANTHER" id="PTHR24282">
    <property type="entry name" value="CYTOCHROME P450 FAMILY MEMBER"/>
    <property type="match status" value="1"/>
</dbReference>
<dbReference type="InterPro" id="IPR050665">
    <property type="entry name" value="Cytochrome_P450_Monooxygen"/>
</dbReference>
<dbReference type="GO" id="GO:0004497">
    <property type="term" value="F:monooxygenase activity"/>
    <property type="evidence" value="ECO:0000318"/>
    <property type="project" value="GO_Central"/>
</dbReference>
<comment type="similarity">
    <text evidence="2 12">Belongs to the cytochrome P450 family.</text>
</comment>
<evidence type="ECO:0000256" key="12">
    <source>
        <dbReference type="RuleBase" id="RU000461"/>
    </source>
</evidence>
<protein>
    <submittedName>
        <fullName evidence="14">Uncharacterized protein</fullName>
    </submittedName>
</protein>
<evidence type="ECO:0000256" key="4">
    <source>
        <dbReference type="ARBA" id="ARBA00022692"/>
    </source>
</evidence>
<evidence type="ECO:0000313" key="15">
    <source>
        <dbReference type="Proteomes" id="UP000001514"/>
    </source>
</evidence>
<feature type="chain" id="PRO_5003122113" evidence="13">
    <location>
        <begin position="22"/>
        <end position="519"/>
    </location>
</feature>
<dbReference type="GO" id="GO:0016020">
    <property type="term" value="C:membrane"/>
    <property type="evidence" value="ECO:0007669"/>
    <property type="project" value="UniProtKB-SubCell"/>
</dbReference>
<reference evidence="14 15" key="1">
    <citation type="journal article" date="2011" name="Science">
        <title>The Selaginella genome identifies genetic changes associated with the evolution of vascular plants.</title>
        <authorList>
            <person name="Banks J.A."/>
            <person name="Nishiyama T."/>
            <person name="Hasebe M."/>
            <person name="Bowman J.L."/>
            <person name="Gribskov M."/>
            <person name="dePamphilis C."/>
            <person name="Albert V.A."/>
            <person name="Aono N."/>
            <person name="Aoyama T."/>
            <person name="Ambrose B.A."/>
            <person name="Ashton N.W."/>
            <person name="Axtell M.J."/>
            <person name="Barker E."/>
            <person name="Barker M.S."/>
            <person name="Bennetzen J.L."/>
            <person name="Bonawitz N.D."/>
            <person name="Chapple C."/>
            <person name="Cheng C."/>
            <person name="Correa L.G."/>
            <person name="Dacre M."/>
            <person name="DeBarry J."/>
            <person name="Dreyer I."/>
            <person name="Elias M."/>
            <person name="Engstrom E.M."/>
            <person name="Estelle M."/>
            <person name="Feng L."/>
            <person name="Finet C."/>
            <person name="Floyd S.K."/>
            <person name="Frommer W.B."/>
            <person name="Fujita T."/>
            <person name="Gramzow L."/>
            <person name="Gutensohn M."/>
            <person name="Harholt J."/>
            <person name="Hattori M."/>
            <person name="Heyl A."/>
            <person name="Hirai T."/>
            <person name="Hiwatashi Y."/>
            <person name="Ishikawa M."/>
            <person name="Iwata M."/>
            <person name="Karol K.G."/>
            <person name="Koehler B."/>
            <person name="Kolukisaoglu U."/>
            <person name="Kubo M."/>
            <person name="Kurata T."/>
            <person name="Lalonde S."/>
            <person name="Li K."/>
            <person name="Li Y."/>
            <person name="Litt A."/>
            <person name="Lyons E."/>
            <person name="Manning G."/>
            <person name="Maruyama T."/>
            <person name="Michael T.P."/>
            <person name="Mikami K."/>
            <person name="Miyazaki S."/>
            <person name="Morinaga S."/>
            <person name="Murata T."/>
            <person name="Mueller-Roeber B."/>
            <person name="Nelson D.R."/>
            <person name="Obara M."/>
            <person name="Oguri Y."/>
            <person name="Olmstead R.G."/>
            <person name="Onodera N."/>
            <person name="Petersen B.L."/>
            <person name="Pils B."/>
            <person name="Prigge M."/>
            <person name="Rensing S.A."/>
            <person name="Riano-Pachon D.M."/>
            <person name="Roberts A.W."/>
            <person name="Sato Y."/>
            <person name="Scheller H.V."/>
            <person name="Schulz B."/>
            <person name="Schulz C."/>
            <person name="Shakirov E.V."/>
            <person name="Shibagaki N."/>
            <person name="Shinohara N."/>
            <person name="Shippen D.E."/>
            <person name="Soerensen I."/>
            <person name="Sotooka R."/>
            <person name="Sugimoto N."/>
            <person name="Sugita M."/>
            <person name="Sumikawa N."/>
            <person name="Tanurdzic M."/>
            <person name="Theissen G."/>
            <person name="Ulvskov P."/>
            <person name="Wakazuki S."/>
            <person name="Weng J.K."/>
            <person name="Willats W.W."/>
            <person name="Wipf D."/>
            <person name="Wolf P.G."/>
            <person name="Yang L."/>
            <person name="Zimmer A.D."/>
            <person name="Zhu Q."/>
            <person name="Mitros T."/>
            <person name="Hellsten U."/>
            <person name="Loque D."/>
            <person name="Otillar R."/>
            <person name="Salamov A."/>
            <person name="Schmutz J."/>
            <person name="Shapiro H."/>
            <person name="Lindquist E."/>
            <person name="Lucas S."/>
            <person name="Rokhsar D."/>
            <person name="Grigoriev I.V."/>
        </authorList>
    </citation>
    <scope>NUCLEOTIDE SEQUENCE [LARGE SCALE GENOMIC DNA]</scope>
</reference>
<dbReference type="GO" id="GO:0005506">
    <property type="term" value="F:iron ion binding"/>
    <property type="evidence" value="ECO:0007669"/>
    <property type="project" value="InterPro"/>
</dbReference>
<dbReference type="PANTHER" id="PTHR24282:SF211">
    <property type="entry name" value="CYTOCHROME P450-RELATED"/>
    <property type="match status" value="1"/>
</dbReference>
<dbReference type="InterPro" id="IPR001128">
    <property type="entry name" value="Cyt_P450"/>
</dbReference>
<evidence type="ECO:0000313" key="14">
    <source>
        <dbReference type="EMBL" id="EFJ24362.1"/>
    </source>
</evidence>
<dbReference type="HOGENOM" id="CLU_001570_5_0_1"/>
<evidence type="ECO:0000256" key="3">
    <source>
        <dbReference type="ARBA" id="ARBA00022617"/>
    </source>
</evidence>
<evidence type="ECO:0000256" key="10">
    <source>
        <dbReference type="ARBA" id="ARBA00023136"/>
    </source>
</evidence>
<keyword evidence="9 12" id="KW-0503">Monooxygenase</keyword>
<keyword evidence="3 11" id="KW-0349">Heme</keyword>
<dbReference type="AlphaFoldDB" id="D8RU80"/>
<dbReference type="Pfam" id="PF00067">
    <property type="entry name" value="p450"/>
    <property type="match status" value="1"/>
</dbReference>
<keyword evidence="4" id="KW-0812">Transmembrane</keyword>
<accession>D8RU80</accession>
<evidence type="ECO:0000256" key="11">
    <source>
        <dbReference type="PIRSR" id="PIRSR602401-1"/>
    </source>
</evidence>
<comment type="subcellular location">
    <subcellularLocation>
        <location evidence="1">Membrane</location>
    </subcellularLocation>
</comment>
<dbReference type="PRINTS" id="PR00463">
    <property type="entry name" value="EP450I"/>
</dbReference>
<dbReference type="KEGG" id="smo:SELMODRAFT_442589"/>
<comment type="cofactor">
    <cofactor evidence="11">
        <name>heme</name>
        <dbReference type="ChEBI" id="CHEBI:30413"/>
    </cofactor>
</comment>
<dbReference type="InParanoid" id="D8RU80"/>
<evidence type="ECO:0000256" key="5">
    <source>
        <dbReference type="ARBA" id="ARBA00022723"/>
    </source>
</evidence>
<evidence type="ECO:0000256" key="2">
    <source>
        <dbReference type="ARBA" id="ARBA00010617"/>
    </source>
</evidence>
<evidence type="ECO:0000256" key="9">
    <source>
        <dbReference type="ARBA" id="ARBA00023033"/>
    </source>
</evidence>